<evidence type="ECO:0000256" key="4">
    <source>
        <dbReference type="ARBA" id="ARBA00023157"/>
    </source>
</evidence>
<evidence type="ECO:0000256" key="1">
    <source>
        <dbReference type="ARBA" id="ARBA00022670"/>
    </source>
</evidence>
<dbReference type="PROSITE" id="PS00134">
    <property type="entry name" value="TRYPSIN_HIS"/>
    <property type="match status" value="1"/>
</dbReference>
<dbReference type="SMART" id="SM00020">
    <property type="entry name" value="Tryp_SPc"/>
    <property type="match status" value="1"/>
</dbReference>
<dbReference type="PROSITE" id="PS50240">
    <property type="entry name" value="TRYPSIN_DOM"/>
    <property type="match status" value="1"/>
</dbReference>
<keyword evidence="3 5" id="KW-0720">Serine protease</keyword>
<dbReference type="InterPro" id="IPR001254">
    <property type="entry name" value="Trypsin_dom"/>
</dbReference>
<keyword evidence="1 5" id="KW-0645">Protease</keyword>
<reference evidence="7" key="1">
    <citation type="submission" date="2021-06" db="EMBL/GenBank/DDBJ databases">
        <authorList>
            <person name="Hodson N. C."/>
            <person name="Mongue J. A."/>
            <person name="Jaron S. K."/>
        </authorList>
    </citation>
    <scope>NUCLEOTIDE SEQUENCE</scope>
</reference>
<name>A0A8J2PJT3_9HEXA</name>
<dbReference type="PANTHER" id="PTHR24276">
    <property type="entry name" value="POLYSERASE-RELATED"/>
    <property type="match status" value="1"/>
</dbReference>
<evidence type="ECO:0000256" key="3">
    <source>
        <dbReference type="ARBA" id="ARBA00022825"/>
    </source>
</evidence>
<dbReference type="PANTHER" id="PTHR24276:SF96">
    <property type="entry name" value="PEPTIDASE S1 DOMAIN-CONTAINING PROTEIN"/>
    <property type="match status" value="1"/>
</dbReference>
<organism evidence="7 8">
    <name type="scientific">Allacma fusca</name>
    <dbReference type="NCBI Taxonomy" id="39272"/>
    <lineage>
        <taxon>Eukaryota</taxon>
        <taxon>Metazoa</taxon>
        <taxon>Ecdysozoa</taxon>
        <taxon>Arthropoda</taxon>
        <taxon>Hexapoda</taxon>
        <taxon>Collembola</taxon>
        <taxon>Symphypleona</taxon>
        <taxon>Sminthuridae</taxon>
        <taxon>Allacma</taxon>
    </lineage>
</organism>
<keyword evidence="4" id="KW-1015">Disulfide bond</keyword>
<dbReference type="OrthoDB" id="6380398at2759"/>
<protein>
    <recommendedName>
        <fullName evidence="6">Peptidase S1 domain-containing protein</fullName>
    </recommendedName>
</protein>
<dbReference type="InterPro" id="IPR018114">
    <property type="entry name" value="TRYPSIN_HIS"/>
</dbReference>
<keyword evidence="8" id="KW-1185">Reference proteome</keyword>
<dbReference type="CDD" id="cd00190">
    <property type="entry name" value="Tryp_SPc"/>
    <property type="match status" value="1"/>
</dbReference>
<sequence length="222" mass="24466">MCAGTLITDQHILTAAHCFGSSYAKTFKAVLGSRHKFHPENANGDVIEFDCDAVSIHPNFNQTLGYLYDVVVITLPRKVKQSSTIKPIRLAKQVYKDNVRVVGWGRKDCIGGLPDRYLYAKGWIVDDKTCAKAWNAETHKSHICAQFKNKRGDLSGSDQGDSGGPLYAKAADGKDVQIGIVSNSLKKFEPLICTRVSVPMKYSNVPSEEKFIKSIAPNAEFV</sequence>
<evidence type="ECO:0000259" key="6">
    <source>
        <dbReference type="PROSITE" id="PS50240"/>
    </source>
</evidence>
<accession>A0A8J2PJT3</accession>
<dbReference type="GO" id="GO:0006508">
    <property type="term" value="P:proteolysis"/>
    <property type="evidence" value="ECO:0007669"/>
    <property type="project" value="UniProtKB-KW"/>
</dbReference>
<proteinExistence type="predicted"/>
<dbReference type="AlphaFoldDB" id="A0A8J2PJT3"/>
<dbReference type="InterPro" id="IPR033116">
    <property type="entry name" value="TRYPSIN_SER"/>
</dbReference>
<feature type="domain" description="Peptidase S1" evidence="6">
    <location>
        <begin position="1"/>
        <end position="220"/>
    </location>
</feature>
<evidence type="ECO:0000313" key="7">
    <source>
        <dbReference type="EMBL" id="CAG7823993.1"/>
    </source>
</evidence>
<dbReference type="GO" id="GO:0004252">
    <property type="term" value="F:serine-type endopeptidase activity"/>
    <property type="evidence" value="ECO:0007669"/>
    <property type="project" value="InterPro"/>
</dbReference>
<dbReference type="PROSITE" id="PS00135">
    <property type="entry name" value="TRYPSIN_SER"/>
    <property type="match status" value="1"/>
</dbReference>
<dbReference type="InterPro" id="IPR050430">
    <property type="entry name" value="Peptidase_S1"/>
</dbReference>
<evidence type="ECO:0000313" key="8">
    <source>
        <dbReference type="Proteomes" id="UP000708208"/>
    </source>
</evidence>
<dbReference type="Proteomes" id="UP000708208">
    <property type="component" value="Unassembled WGS sequence"/>
</dbReference>
<comment type="caution">
    <text evidence="7">The sequence shown here is derived from an EMBL/GenBank/DDBJ whole genome shotgun (WGS) entry which is preliminary data.</text>
</comment>
<dbReference type="Pfam" id="PF00089">
    <property type="entry name" value="Trypsin"/>
    <property type="match status" value="1"/>
</dbReference>
<evidence type="ECO:0000256" key="2">
    <source>
        <dbReference type="ARBA" id="ARBA00022801"/>
    </source>
</evidence>
<keyword evidence="2 5" id="KW-0378">Hydrolase</keyword>
<gene>
    <name evidence="7" type="ORF">AFUS01_LOCUS34177</name>
</gene>
<dbReference type="EMBL" id="CAJVCH010531302">
    <property type="protein sequence ID" value="CAG7823993.1"/>
    <property type="molecule type" value="Genomic_DNA"/>
</dbReference>
<evidence type="ECO:0000256" key="5">
    <source>
        <dbReference type="RuleBase" id="RU363034"/>
    </source>
</evidence>